<keyword evidence="3" id="KW-1185">Reference proteome</keyword>
<proteinExistence type="predicted"/>
<comment type="caution">
    <text evidence="2">The sequence shown here is derived from an EMBL/GenBank/DDBJ whole genome shotgun (WGS) entry which is preliminary data.</text>
</comment>
<accession>A0AAV4NIX9</accession>
<name>A0AAV4NIX9_9ARAC</name>
<organism evidence="2 3">
    <name type="scientific">Caerostris darwini</name>
    <dbReference type="NCBI Taxonomy" id="1538125"/>
    <lineage>
        <taxon>Eukaryota</taxon>
        <taxon>Metazoa</taxon>
        <taxon>Ecdysozoa</taxon>
        <taxon>Arthropoda</taxon>
        <taxon>Chelicerata</taxon>
        <taxon>Arachnida</taxon>
        <taxon>Araneae</taxon>
        <taxon>Araneomorphae</taxon>
        <taxon>Entelegynae</taxon>
        <taxon>Araneoidea</taxon>
        <taxon>Araneidae</taxon>
        <taxon>Caerostris</taxon>
    </lineage>
</organism>
<feature type="compositionally biased region" description="Basic and acidic residues" evidence="1">
    <location>
        <begin position="26"/>
        <end position="45"/>
    </location>
</feature>
<feature type="compositionally biased region" description="Basic and acidic residues" evidence="1">
    <location>
        <begin position="1"/>
        <end position="17"/>
    </location>
</feature>
<dbReference type="EMBL" id="BPLQ01001718">
    <property type="protein sequence ID" value="GIX84443.1"/>
    <property type="molecule type" value="Genomic_DNA"/>
</dbReference>
<reference evidence="2 3" key="1">
    <citation type="submission" date="2021-06" db="EMBL/GenBank/DDBJ databases">
        <title>Caerostris darwini draft genome.</title>
        <authorList>
            <person name="Kono N."/>
            <person name="Arakawa K."/>
        </authorList>
    </citation>
    <scope>NUCLEOTIDE SEQUENCE [LARGE SCALE GENOMIC DNA]</scope>
</reference>
<evidence type="ECO:0000256" key="1">
    <source>
        <dbReference type="SAM" id="MobiDB-lite"/>
    </source>
</evidence>
<dbReference type="Proteomes" id="UP001054837">
    <property type="component" value="Unassembled WGS sequence"/>
</dbReference>
<protein>
    <submittedName>
        <fullName evidence="2">Uncharacterized protein</fullName>
    </submittedName>
</protein>
<gene>
    <name evidence="2" type="ORF">CDAR_620651</name>
</gene>
<feature type="region of interest" description="Disordered" evidence="1">
    <location>
        <begin position="1"/>
        <end position="60"/>
    </location>
</feature>
<evidence type="ECO:0000313" key="2">
    <source>
        <dbReference type="EMBL" id="GIX84443.1"/>
    </source>
</evidence>
<dbReference type="AlphaFoldDB" id="A0AAV4NIX9"/>
<sequence length="90" mass="10033">MRKNKFESSDSPARSDSRGSGGLRRGKAEDLRITFGEQDKSDVQDQKQGVLDSKSSSKEVQEIKIKEDKGKFLITNKIVSACLMYYNDAG</sequence>
<evidence type="ECO:0000313" key="3">
    <source>
        <dbReference type="Proteomes" id="UP001054837"/>
    </source>
</evidence>